<accession>A0AC35GV29</accession>
<organism evidence="1 2">
    <name type="scientific">Panagrolaimus sp. PS1159</name>
    <dbReference type="NCBI Taxonomy" id="55785"/>
    <lineage>
        <taxon>Eukaryota</taxon>
        <taxon>Metazoa</taxon>
        <taxon>Ecdysozoa</taxon>
        <taxon>Nematoda</taxon>
        <taxon>Chromadorea</taxon>
        <taxon>Rhabditida</taxon>
        <taxon>Tylenchina</taxon>
        <taxon>Panagrolaimomorpha</taxon>
        <taxon>Panagrolaimoidea</taxon>
        <taxon>Panagrolaimidae</taxon>
        <taxon>Panagrolaimus</taxon>
    </lineage>
</organism>
<name>A0AC35GV29_9BILA</name>
<protein>
    <submittedName>
        <fullName evidence="2">STAS domain-containing protein</fullName>
    </submittedName>
</protein>
<dbReference type="Proteomes" id="UP000887580">
    <property type="component" value="Unplaced"/>
</dbReference>
<proteinExistence type="predicted"/>
<reference evidence="2" key="1">
    <citation type="submission" date="2022-11" db="UniProtKB">
        <authorList>
            <consortium name="WormBaseParasite"/>
        </authorList>
    </citation>
    <scope>IDENTIFICATION</scope>
</reference>
<evidence type="ECO:0000313" key="1">
    <source>
        <dbReference type="Proteomes" id="UP000887580"/>
    </source>
</evidence>
<evidence type="ECO:0000313" key="2">
    <source>
        <dbReference type="WBParaSite" id="PS1159_v2.g9131.t1"/>
    </source>
</evidence>
<dbReference type="WBParaSite" id="PS1159_v2.g9131.t1">
    <property type="protein sequence ID" value="PS1159_v2.g9131.t1"/>
    <property type="gene ID" value="PS1159_v2.g9131"/>
</dbReference>
<sequence>MNQAEFADKYRRVATEKRIAYPSKDIDISITPITLPKILFFKFLSFFPFLSWVPRYKIADNLFNDVIAGITTGIMAVPQGMAYSQLANVDPVYGLYSSFFAPLFYFFFGTSRHIAIGSFAVASMMIGNVVTTLIQDKQQLTTSISNITTVYTRYYSNIVPFEVTPVSLISTLTFTVSLYQIAMAVLRLSFLTSFMSDQLVAGYTTGSAFHVLIAQFSKVIGVKLPRRNGLFMLPRMIGDTIIAIPNSNLFTLGMSAFGLCFLFITREYFNPWFARYSRIPVPFELLLVIAMTLLSYFFNFSETHSVPIVKNIPEGIPLPSLPDFRLIPYIWMDALTLSIICYMFVISMAKLFAKKHRYKIDANQELYAIGFSSLLSSFFPVYPAGGSLSRSSVCEMSGAKSQIYVLFTTLLLLIVILWLGPLLEPLPMCILACIVIISLKGLFMQFSQLKRLWRVSKYDFIIWIISCGTTFLSDPSIGLIISFAFVLFSVVLREQWPRVQKLYSTPTFDAFKDGQVYQGLTPLGKGVVILKFESALHFANCEQFKEKIFEVVEDSDFHSVIVEKPRRLSMADEEAVRLQGMDQHKRRLIIVDCSAICFIDTMGAEIMCEARKFAAESRTDLVYADIPEPVLDVLLLKDFKDFLPMDALYPNVREALKAAGI</sequence>